<feature type="repeat" description="CSPG" evidence="5">
    <location>
        <begin position="1829"/>
        <end position="1921"/>
    </location>
</feature>
<feature type="repeat" description="CSPG" evidence="5">
    <location>
        <begin position="1467"/>
        <end position="1557"/>
    </location>
</feature>
<dbReference type="STRING" id="137246.A0A401RQN3"/>
<keyword evidence="3" id="KW-0325">Glycoprotein</keyword>
<dbReference type="InterPro" id="IPR001791">
    <property type="entry name" value="Laminin_G"/>
</dbReference>
<dbReference type="GO" id="GO:0009653">
    <property type="term" value="P:anatomical structure morphogenesis"/>
    <property type="evidence" value="ECO:0007669"/>
    <property type="project" value="TreeGrafter"/>
</dbReference>
<dbReference type="OMA" id="EELHFMV"/>
<evidence type="ECO:0000256" key="6">
    <source>
        <dbReference type="SAM" id="MobiDB-lite"/>
    </source>
</evidence>
<proteinExistence type="predicted"/>
<dbReference type="SUPFAM" id="SSF49899">
    <property type="entry name" value="Concanavalin A-like lectins/glucanases"/>
    <property type="match status" value="2"/>
</dbReference>
<feature type="compositionally biased region" description="Polar residues" evidence="6">
    <location>
        <begin position="2187"/>
        <end position="2201"/>
    </location>
</feature>
<accession>A0A401RQN3</accession>
<dbReference type="Proteomes" id="UP000287033">
    <property type="component" value="Unassembled WGS sequence"/>
</dbReference>
<feature type="region of interest" description="Disordered" evidence="6">
    <location>
        <begin position="2187"/>
        <end position="2214"/>
    </location>
</feature>
<feature type="repeat" description="CSPG" evidence="5">
    <location>
        <begin position="1235"/>
        <end position="1334"/>
    </location>
</feature>
<evidence type="ECO:0000313" key="10">
    <source>
        <dbReference type="EMBL" id="GCC20476.1"/>
    </source>
</evidence>
<feature type="repeat" description="CSPG" evidence="5">
    <location>
        <begin position="891"/>
        <end position="985"/>
    </location>
</feature>
<evidence type="ECO:0000256" key="5">
    <source>
        <dbReference type="PROSITE-ProRule" id="PRU01201"/>
    </source>
</evidence>
<keyword evidence="2" id="KW-0677">Repeat</keyword>
<feature type="repeat" description="CSPG" evidence="5">
    <location>
        <begin position="549"/>
        <end position="642"/>
    </location>
</feature>
<organism evidence="10 11">
    <name type="scientific">Chiloscyllium punctatum</name>
    <name type="common">Brownbanded bambooshark</name>
    <name type="synonym">Hemiscyllium punctatum</name>
    <dbReference type="NCBI Taxonomy" id="137246"/>
    <lineage>
        <taxon>Eukaryota</taxon>
        <taxon>Metazoa</taxon>
        <taxon>Chordata</taxon>
        <taxon>Craniata</taxon>
        <taxon>Vertebrata</taxon>
        <taxon>Chondrichthyes</taxon>
        <taxon>Elasmobranchii</taxon>
        <taxon>Galeomorphii</taxon>
        <taxon>Galeoidea</taxon>
        <taxon>Orectolobiformes</taxon>
        <taxon>Hemiscylliidae</taxon>
        <taxon>Chiloscyllium</taxon>
    </lineage>
</organism>
<evidence type="ECO:0000256" key="1">
    <source>
        <dbReference type="ARBA" id="ARBA00022729"/>
    </source>
</evidence>
<feature type="repeat" description="CSPG" evidence="5">
    <location>
        <begin position="423"/>
        <end position="518"/>
    </location>
</feature>
<feature type="repeat" description="CSPG" evidence="5">
    <location>
        <begin position="659"/>
        <end position="757"/>
    </location>
</feature>
<keyword evidence="7" id="KW-0812">Transmembrane</keyword>
<comment type="caution">
    <text evidence="10">The sequence shown here is derived from an EMBL/GenBank/DDBJ whole genome shotgun (WGS) entry which is preliminary data.</text>
</comment>
<evidence type="ECO:0000256" key="8">
    <source>
        <dbReference type="SAM" id="SignalP"/>
    </source>
</evidence>
<dbReference type="Pfam" id="PF02210">
    <property type="entry name" value="Laminin_G_2"/>
    <property type="match status" value="2"/>
</dbReference>
<feature type="repeat" description="CSPG" evidence="5">
    <location>
        <begin position="1574"/>
        <end position="1673"/>
    </location>
</feature>
<feature type="signal peptide" evidence="8">
    <location>
        <begin position="1"/>
        <end position="23"/>
    </location>
</feature>
<dbReference type="EMBL" id="BEZZ01001795">
    <property type="protein sequence ID" value="GCC20476.1"/>
    <property type="molecule type" value="Genomic_DNA"/>
</dbReference>
<dbReference type="PANTHER" id="PTHR45739:SF12">
    <property type="entry name" value="CHONDROITIN SULFATE PROTEOGLYCAN 4-LIKE ISOFORM X2"/>
    <property type="match status" value="1"/>
</dbReference>
<dbReference type="PROSITE" id="PS50025">
    <property type="entry name" value="LAM_G_DOMAIN"/>
    <property type="match status" value="2"/>
</dbReference>
<keyword evidence="11" id="KW-1185">Reference proteome</keyword>
<keyword evidence="1 8" id="KW-0732">Signal</keyword>
<feature type="chain" id="PRO_5019301010" description="Laminin G domain-containing protein" evidence="8">
    <location>
        <begin position="24"/>
        <end position="2384"/>
    </location>
</feature>
<feature type="repeat" description="CSPG" evidence="5">
    <location>
        <begin position="1938"/>
        <end position="2026"/>
    </location>
</feature>
<evidence type="ECO:0000256" key="2">
    <source>
        <dbReference type="ARBA" id="ARBA00022737"/>
    </source>
</evidence>
<feature type="domain" description="Laminin G" evidence="9">
    <location>
        <begin position="206"/>
        <end position="385"/>
    </location>
</feature>
<evidence type="ECO:0000259" key="9">
    <source>
        <dbReference type="PROSITE" id="PS50025"/>
    </source>
</evidence>
<evidence type="ECO:0000256" key="4">
    <source>
        <dbReference type="PROSITE-ProRule" id="PRU00122"/>
    </source>
</evidence>
<dbReference type="InterPro" id="IPR039005">
    <property type="entry name" value="CSPG_rpt"/>
</dbReference>
<feature type="repeat" description="CSPG" evidence="5">
    <location>
        <begin position="1015"/>
        <end position="1107"/>
    </location>
</feature>
<evidence type="ECO:0000313" key="11">
    <source>
        <dbReference type="Proteomes" id="UP000287033"/>
    </source>
</evidence>
<dbReference type="Gene3D" id="2.60.120.200">
    <property type="match status" value="2"/>
</dbReference>
<protein>
    <recommendedName>
        <fullName evidence="9">Laminin G domain-containing protein</fullName>
    </recommendedName>
</protein>
<dbReference type="InterPro" id="IPR051561">
    <property type="entry name" value="FRAS1_ECM"/>
</dbReference>
<feature type="repeat" description="CSPG" evidence="5">
    <location>
        <begin position="1696"/>
        <end position="1795"/>
    </location>
</feature>
<sequence length="2384" mass="266181">MGFSGKFGSALLLLGICVSAANGASFFGDSYVQLKVTETSSKTSLSLQFQTSKSNGLLFLAAGESDYCLVELQSGHVQVKLDLGSSEKILQSERGVKLNDLALHTLDLYHEDGEVTLRVDNRFKTAVKMPGLLHELNTQHGLFVGGTGGFDKHYMGGATSNFRGCIDKVVFNGQDILSSLRTYSGFKNVHEVSAGCSDEFFAEDSEPLSLFSSKSYLEFASWDAQEEGILECTVRTTQPLGLLLYSAGQQGDFVAMEIAEGLVRAVIGKSGKKTHLSSLSSVNDNNWHDIKLRFTPKHLYLIVDGETVKVTLSARSKNVKLRGPLFIGGIDDSTRVEVLKIGLLSFAGRRARGGSFRGCMKAVKANAEKMSLKNVLVTKDISSGCVVAVQSSTTVRATTAQMLVVSTVSTRQTTVKPTSKAQTTKFLTLKNLIVAEGGQAELESKHIKLNLEFKQLGVRPSQIIFKISKQPKHGHLKLNTGPEREPNSFTTLDLWYGRVLYIHDGSEDSHDQFSFSIFTSTKKLVPEYLKGDRQYLFNITVTPTNDAPELVLPEGNLFTLLENSKKCLTSNVIKATDVDTNSTGLQFSILGNLNADAGFLDNAMNPGMAITTFSNTDLEEGNIYYVHQNVRTSRLVLRVSDGDKVSNTVVLRIMAVPVEYKVINNTGLVVEQSNAALITKCNLSVETNAVNQEIEIRYSIVKAPKYGEIQRLQSSGKWKKISSFSQRSVERDRIRYIGTFHKLQSVNVTEMFTFKVSIGSMTSEELDFPIIVKWVNFKLLKNNPLGIDKEKRLALTSENLQAVVEGARISESELQYKLVTLPERGQLLLNGKILNQNSSFSQKDISAQKVEYELLQKPHEDTEDIFHFQLFSNHAVSLIHTFQTLIKADVNTVNLTNNGLTLVEGESELITQAELYAETVNSKNFVYTVKQSPRFGKLKRINRSDSSDSNDNITTFTNEDILGQRLMYVHDDSESTHDEFIFVAGTAVDHSNSDPNTLSVVGTFFITIQLRNDEKPVRVVDQLFHVVRNGQRLLTSEDLRYHDPDSDFDDAQLLYTRRGIPNGDLVLVNNTSRKLFQFSQEDLEQKRVLFVHNGADSGRFVLFVTDGKHYTSSLLEVRASDPYVRIVNNTGLLVQKGQGKPLKTANFSVNTNLFILDESEINYRVFLSPKHGALHLNGIHTESFTQSDLKNGHVVYRHDNSNNLLDMFNFTIKVKHVLLDGSVTVRIYLESHQRAPKVLHNRILLVEEGKPVKINKNSLQAMHEDNVPFEIIYKVKIAPAYGYIRRFVEAEGYYVGTEDKPVLYFTQQDLNDGSIQYVQMSANQIKDNFTVDVTNGIVELPGILVRIDIIPKLIPVEVHNFTIKEGASKALTEDFIKVASPHFKELNFEYSVTEKPKHGRIENSRFPGVSLLSFTRQQVEYEFIYYVHDDSESLQDNFSIMINDTQLRKESLTRTIFVNITSVNDEPPVVITNKIFKVWVGSVTEISKSDLNAEDKDTSPEELVYSVTPPSNGHLALKISPNKRILNFTQDHINKQQLLFVHNGAMSGGFNFQVTDGLNFAPRQIFSITAGALVINMEENNGLRVFPGTLKRIKSEDLKAITNDDNTRNRIIMYSLVSFPKLGRVVKVDTDNVTHEETNFTQTMVNEGLIAYEHTHADAMGWTAEDSFTFIVFSPPASLEPQEFHVTISYVNTGHSSCLFANTGAAVSEGERVLIDKFKLDASNLLVKLPESERSFYEVWYQVTALPNHGVIVVGERNITKQKPYFSQFILNKYGITYVHDDSESLKDNFTFAAWLNPKSKAALMPLNDSEVIQEMFNITITPVNDHPPELKTKAPSLKILQGYNTALNSDHINVEDLDNLPEEIKYNIISGPNNGYLAAAENLNLSVTYFTQADINDGKIWFVQDGSSSSGVFYFSVTDGKHRPLYKLFNLEVIPIKITLINNTQLEIEQGQSISTITNEHLAAETNGKVAVISYEITGPPQFGHIMIGNKNVSLFKQEDIMRGLLSYHMTNLSASHDSFEFTVLTSESNVSEQVVNITVRPLLKMAKNFKIPTGTTCQLGTNMLDASMLANQTASIPEFEVKRLPSYGRLVRLGHTSRIRREAEKIFTQRDIELGLLFLEVEANMTGLDLLNDSFDFLLTANNVQPAEGTFLYSITPINGSEVLDITSIENSLFNSRMSDLASTSAQLSPSPRTETPMFSPTKPVPHWRNRSRWGNRKSNMSAFAPDVTLASFIQQTALEQVNDKPVAQNIQDDSSLQIILPLAVLALLLVIFTIVVFLIKQKKKPSHKPLISNCPNNGEAYSPNFHPVERSPTVPAVTVSHLNTGGLSGPSLIERQNRMVTTASSSKDTSTLLYNCSQIDAEMVQHCRTTHPTLRNNQYWV</sequence>
<feature type="domain" description="Laminin G" evidence="9">
    <location>
        <begin position="23"/>
        <end position="196"/>
    </location>
</feature>
<comment type="caution">
    <text evidence="4">Lacks conserved residue(s) required for the propagation of feature annotation.</text>
</comment>
<feature type="repeat" description="CSPG" evidence="5">
    <location>
        <begin position="1352"/>
        <end position="1443"/>
    </location>
</feature>
<dbReference type="PANTHER" id="PTHR45739">
    <property type="entry name" value="MATRIX PROTEIN, PUTATIVE-RELATED"/>
    <property type="match status" value="1"/>
</dbReference>
<dbReference type="PROSITE" id="PS51854">
    <property type="entry name" value="CSPG"/>
    <property type="match status" value="14"/>
</dbReference>
<dbReference type="SMART" id="SM00282">
    <property type="entry name" value="LamG"/>
    <property type="match status" value="2"/>
</dbReference>
<keyword evidence="7" id="KW-0472">Membrane</keyword>
<evidence type="ECO:0000256" key="7">
    <source>
        <dbReference type="SAM" id="Phobius"/>
    </source>
</evidence>
<dbReference type="Pfam" id="PF16184">
    <property type="entry name" value="Cadherin_3"/>
    <property type="match status" value="14"/>
</dbReference>
<reference evidence="10 11" key="1">
    <citation type="journal article" date="2018" name="Nat. Ecol. Evol.">
        <title>Shark genomes provide insights into elasmobranch evolution and the origin of vertebrates.</title>
        <authorList>
            <person name="Hara Y"/>
            <person name="Yamaguchi K"/>
            <person name="Onimaru K"/>
            <person name="Kadota M"/>
            <person name="Koyanagi M"/>
            <person name="Keeley SD"/>
            <person name="Tatsumi K"/>
            <person name="Tanaka K"/>
            <person name="Motone F"/>
            <person name="Kageyama Y"/>
            <person name="Nozu R"/>
            <person name="Adachi N"/>
            <person name="Nishimura O"/>
            <person name="Nakagawa R"/>
            <person name="Tanegashima C"/>
            <person name="Kiyatake I"/>
            <person name="Matsumoto R"/>
            <person name="Murakumo K"/>
            <person name="Nishida K"/>
            <person name="Terakita A"/>
            <person name="Kuratani S"/>
            <person name="Sato K"/>
            <person name="Hyodo S Kuraku.S."/>
        </authorList>
    </citation>
    <scope>NUCLEOTIDE SEQUENCE [LARGE SCALE GENOMIC DNA]</scope>
</reference>
<feature type="repeat" description="CSPG" evidence="5">
    <location>
        <begin position="776"/>
        <end position="871"/>
    </location>
</feature>
<feature type="transmembrane region" description="Helical" evidence="7">
    <location>
        <begin position="2261"/>
        <end position="2282"/>
    </location>
</feature>
<dbReference type="OrthoDB" id="9026019at2759"/>
<gene>
    <name evidence="10" type="ORF">chiPu_0019036</name>
</gene>
<evidence type="ECO:0000256" key="3">
    <source>
        <dbReference type="ARBA" id="ARBA00023180"/>
    </source>
</evidence>
<name>A0A401RQN3_CHIPU</name>
<dbReference type="InterPro" id="IPR013320">
    <property type="entry name" value="ConA-like_dom_sf"/>
</dbReference>
<feature type="repeat" description="CSPG" evidence="5">
    <location>
        <begin position="1123"/>
        <end position="1213"/>
    </location>
</feature>
<dbReference type="CDD" id="cd00110">
    <property type="entry name" value="LamG"/>
    <property type="match status" value="2"/>
</dbReference>
<keyword evidence="7" id="KW-1133">Transmembrane helix</keyword>